<dbReference type="Pfam" id="PF13495">
    <property type="entry name" value="Phage_int_SAM_4"/>
    <property type="match status" value="1"/>
</dbReference>
<keyword evidence="6" id="KW-1185">Reference proteome</keyword>
<sequence>MHEQIRLWHYSARTGRACVGWGRRFISANGTRRPGALGAKEVEVSLTSLATTSNVAAATRNQALSALLLPYRVVPGGLRRMGEVVRGRRLRRLPVVLSQEEVARLPQALPERERELMARLRYRTGMCLLERQRLRIKCVDFVGREISGHSDKGGRDRCVPLPESLRGRLLRQRGRSLVLQGQDPAGGNGRVHLPHASARKYPGADGGPGWPYLFPFWRVSVGPRSGRAGRHPLAGETRGGPSKVAHARAGIAKPATHCALRYPFATHLLGAAYGIRTVQALPGPWEVATTQIHTHALGGGTGGLPSPLDRLPGAVKPI</sequence>
<dbReference type="EMBL" id="CP012900">
    <property type="protein sequence ID" value="ALJ26893.1"/>
    <property type="molecule type" value="Genomic_DNA"/>
</dbReference>
<evidence type="ECO:0000256" key="2">
    <source>
        <dbReference type="ARBA" id="ARBA00023125"/>
    </source>
</evidence>
<evidence type="ECO:0000256" key="3">
    <source>
        <dbReference type="ARBA" id="ARBA00023172"/>
    </source>
</evidence>
<dbReference type="Proteomes" id="UP000061010">
    <property type="component" value="Chromosome"/>
</dbReference>
<protein>
    <submittedName>
        <fullName evidence="5">Integron integrase</fullName>
    </submittedName>
</protein>
<evidence type="ECO:0000259" key="4">
    <source>
        <dbReference type="PROSITE" id="PS51898"/>
    </source>
</evidence>
<dbReference type="Pfam" id="PF00589">
    <property type="entry name" value="Phage_integrase"/>
    <property type="match status" value="1"/>
</dbReference>
<dbReference type="InterPro" id="IPR011010">
    <property type="entry name" value="DNA_brk_join_enz"/>
</dbReference>
<dbReference type="InterPro" id="IPR002104">
    <property type="entry name" value="Integrase_catalytic"/>
</dbReference>
<proteinExistence type="predicted"/>
<evidence type="ECO:0000313" key="5">
    <source>
        <dbReference type="EMBL" id="ALJ26893.1"/>
    </source>
</evidence>
<feature type="domain" description="Tyr recombinase" evidence="4">
    <location>
        <begin position="92"/>
        <end position="309"/>
    </location>
</feature>
<dbReference type="AlphaFoldDB" id="A0A0S1AVV4"/>
<organism evidence="5 6">
    <name type="scientific">Stenotrophomonas acidaminiphila</name>
    <dbReference type="NCBI Taxonomy" id="128780"/>
    <lineage>
        <taxon>Bacteria</taxon>
        <taxon>Pseudomonadati</taxon>
        <taxon>Pseudomonadota</taxon>
        <taxon>Gammaproteobacteria</taxon>
        <taxon>Lysobacterales</taxon>
        <taxon>Lysobacteraceae</taxon>
        <taxon>Stenotrophomonas</taxon>
    </lineage>
</organism>
<dbReference type="GO" id="GO:0006310">
    <property type="term" value="P:DNA recombination"/>
    <property type="evidence" value="ECO:0007669"/>
    <property type="project" value="UniProtKB-KW"/>
</dbReference>
<keyword evidence="2" id="KW-0238">DNA-binding</keyword>
<dbReference type="Gene3D" id="1.10.443.10">
    <property type="entry name" value="Intergrase catalytic core"/>
    <property type="match status" value="1"/>
</dbReference>
<dbReference type="InterPro" id="IPR011946">
    <property type="entry name" value="Integrase_integron-type"/>
</dbReference>
<keyword evidence="3" id="KW-0233">DNA recombination</keyword>
<evidence type="ECO:0000313" key="6">
    <source>
        <dbReference type="Proteomes" id="UP000061010"/>
    </source>
</evidence>
<gene>
    <name evidence="5" type="ORF">AOT14_04430</name>
</gene>
<dbReference type="Gene3D" id="1.10.150.130">
    <property type="match status" value="1"/>
</dbReference>
<dbReference type="KEGG" id="sacz:AOT14_04430"/>
<dbReference type="InterPro" id="IPR010998">
    <property type="entry name" value="Integrase_recombinase_N"/>
</dbReference>
<dbReference type="InterPro" id="IPR004107">
    <property type="entry name" value="Integrase_SAM-like_N"/>
</dbReference>
<dbReference type="GO" id="GO:0003677">
    <property type="term" value="F:DNA binding"/>
    <property type="evidence" value="ECO:0007669"/>
    <property type="project" value="UniProtKB-KW"/>
</dbReference>
<keyword evidence="1" id="KW-0229">DNA integration</keyword>
<dbReference type="GO" id="GO:0015074">
    <property type="term" value="P:DNA integration"/>
    <property type="evidence" value="ECO:0007669"/>
    <property type="project" value="UniProtKB-KW"/>
</dbReference>
<dbReference type="SUPFAM" id="SSF56349">
    <property type="entry name" value="DNA breaking-rejoining enzymes"/>
    <property type="match status" value="1"/>
</dbReference>
<evidence type="ECO:0000256" key="1">
    <source>
        <dbReference type="ARBA" id="ARBA00022908"/>
    </source>
</evidence>
<dbReference type="PATRIC" id="fig|128780.6.peg.452"/>
<reference evidence="5 6" key="1">
    <citation type="journal article" date="2015" name="Genome Announc.">
        <title>Complete Genome Sequencing of Stenotrophomonas acidaminiphila ZAC14D2_NAIMI4_2, a Multidrug-Resistant Strain Isolated from Sediments of a Polluted River in Mexico, Uncovers New Antibiotic Resistance Genes and a Novel Class-II Lasso Peptide Biosynthesis Gene Cluster.</title>
        <authorList>
            <person name="Vinuesa P."/>
            <person name="Ochoa-Sanchez L.E."/>
        </authorList>
    </citation>
    <scope>NUCLEOTIDE SEQUENCE [LARGE SCALE GENOMIC DNA]</scope>
    <source>
        <strain evidence="5 6">ZAC14D2_NAIMI4_2</strain>
    </source>
</reference>
<dbReference type="NCBIfam" id="TIGR02249">
    <property type="entry name" value="integrase_gron"/>
    <property type="match status" value="1"/>
</dbReference>
<name>A0A0S1AVV4_9GAMM</name>
<accession>A0A0S1AVV4</accession>
<dbReference type="PROSITE" id="PS51898">
    <property type="entry name" value="TYR_RECOMBINASE"/>
    <property type="match status" value="1"/>
</dbReference>
<dbReference type="InterPro" id="IPR013762">
    <property type="entry name" value="Integrase-like_cat_sf"/>
</dbReference>